<dbReference type="AlphaFoldDB" id="A0AAE3L393"/>
<dbReference type="Proteomes" id="UP001205748">
    <property type="component" value="Unassembled WGS sequence"/>
</dbReference>
<organism evidence="2 3">
    <name type="scientific">Irregularibacter muris</name>
    <dbReference type="NCBI Taxonomy" id="1796619"/>
    <lineage>
        <taxon>Bacteria</taxon>
        <taxon>Bacillati</taxon>
        <taxon>Bacillota</taxon>
        <taxon>Clostridia</taxon>
        <taxon>Eubacteriales</taxon>
        <taxon>Eubacteriaceae</taxon>
        <taxon>Irregularibacter</taxon>
    </lineage>
</organism>
<evidence type="ECO:0000313" key="3">
    <source>
        <dbReference type="Proteomes" id="UP001205748"/>
    </source>
</evidence>
<gene>
    <name evidence="2" type="primary">yqfD</name>
    <name evidence="2" type="ORF">NSA47_02495</name>
</gene>
<evidence type="ECO:0000313" key="2">
    <source>
        <dbReference type="EMBL" id="MCR1897858.1"/>
    </source>
</evidence>
<keyword evidence="1" id="KW-0812">Transmembrane</keyword>
<dbReference type="PIRSF" id="PIRSF029895">
    <property type="entry name" value="SpoIV"/>
    <property type="match status" value="1"/>
</dbReference>
<keyword evidence="1" id="KW-0472">Membrane</keyword>
<keyword evidence="3" id="KW-1185">Reference proteome</keyword>
<dbReference type="EMBL" id="JANKAS010000002">
    <property type="protein sequence ID" value="MCR1897858.1"/>
    <property type="molecule type" value="Genomic_DNA"/>
</dbReference>
<dbReference type="InterPro" id="IPR010690">
    <property type="entry name" value="YqfD"/>
</dbReference>
<keyword evidence="1" id="KW-1133">Transmembrane helix</keyword>
<dbReference type="NCBIfam" id="TIGR02876">
    <property type="entry name" value="spore_yqfD"/>
    <property type="match status" value="1"/>
</dbReference>
<sequence length="393" mass="45211">MLIVKMWHYFKGYVIIKIEGFALEKFLNLVVKEGIFTWDIFRESNTVLYIKVSKHDFKRMRNIIKKASCRLEIIDKRGLPFILGKMRKRKFFVGGAVIVLALIYFLTSFIWTVEVKESKSISKTEILGQLKELGLQRGTLKYKFDEKEVGEKLLLNNPKLSYVNIEIKGTKAEIAIIEKEQPPEMIDVTTPTHVVAKKDGIIHQILVFGGEAVVTEGQLVRKGDVLISGELTVGEEEIQRVHARGDIFAKTWYEEIVDIPTEVAPAIETKEMATENLLVVGKKEFALKKANISDEKYDKIIETIPDFNKLKFKFPLYIKKIKYSPKQEQKVLTESEIKEKALKQVKEHIEEEIGENIQVSKNTVEIISHKENTARVKVFIEAIEKISIMKEIN</sequence>
<reference evidence="2" key="1">
    <citation type="submission" date="2022-07" db="EMBL/GenBank/DDBJ databases">
        <title>Enhanced cultured diversity of the mouse gut microbiota enables custom-made synthetic communities.</title>
        <authorList>
            <person name="Afrizal A."/>
        </authorList>
    </citation>
    <scope>NUCLEOTIDE SEQUENCE</scope>
    <source>
        <strain evidence="2">DSM 28593</strain>
    </source>
</reference>
<name>A0AAE3L393_9FIRM</name>
<proteinExistence type="predicted"/>
<protein>
    <submittedName>
        <fullName evidence="2">Sporulation protein YqfD</fullName>
    </submittedName>
</protein>
<accession>A0AAE3L393</accession>
<dbReference type="Pfam" id="PF06898">
    <property type="entry name" value="YqfD"/>
    <property type="match status" value="1"/>
</dbReference>
<comment type="caution">
    <text evidence="2">The sequence shown here is derived from an EMBL/GenBank/DDBJ whole genome shotgun (WGS) entry which is preliminary data.</text>
</comment>
<dbReference type="RefSeq" id="WP_257529314.1">
    <property type="nucleotide sequence ID" value="NZ_JANKAS010000002.1"/>
</dbReference>
<evidence type="ECO:0000256" key="1">
    <source>
        <dbReference type="SAM" id="Phobius"/>
    </source>
</evidence>
<feature type="transmembrane region" description="Helical" evidence="1">
    <location>
        <begin position="91"/>
        <end position="113"/>
    </location>
</feature>